<dbReference type="SUPFAM" id="SSF56327">
    <property type="entry name" value="LDH C-terminal domain-like"/>
    <property type="match status" value="1"/>
</dbReference>
<comment type="caution">
    <text evidence="15">The sequence shown here is derived from an EMBL/GenBank/DDBJ whole genome shotgun (WGS) entry which is preliminary data.</text>
</comment>
<evidence type="ECO:0000313" key="16">
    <source>
        <dbReference type="Proteomes" id="UP000306509"/>
    </source>
</evidence>
<feature type="binding site" evidence="11">
    <location>
        <position position="173"/>
    </location>
    <ligand>
        <name>Mn(2+)</name>
        <dbReference type="ChEBI" id="CHEBI:29035"/>
    </ligand>
</feature>
<keyword evidence="4 11" id="KW-0479">Metal-binding</keyword>
<dbReference type="EMBL" id="QGQD01000118">
    <property type="protein sequence ID" value="TLC97543.1"/>
    <property type="molecule type" value="Genomic_DNA"/>
</dbReference>
<comment type="subunit">
    <text evidence="3">Homotetramer.</text>
</comment>
<dbReference type="InterPro" id="IPR053715">
    <property type="entry name" value="GH4_Enzyme_sf"/>
</dbReference>
<organism evidence="15 16">
    <name type="scientific">Robinsoniella peoriensis</name>
    <dbReference type="NCBI Taxonomy" id="180332"/>
    <lineage>
        <taxon>Bacteria</taxon>
        <taxon>Bacillati</taxon>
        <taxon>Bacillota</taxon>
        <taxon>Clostridia</taxon>
        <taxon>Lachnospirales</taxon>
        <taxon>Lachnospiraceae</taxon>
        <taxon>Robinsoniella</taxon>
    </lineage>
</organism>
<comment type="similarity">
    <text evidence="2 13">Belongs to the glycosyl hydrolase 4 family.</text>
</comment>
<comment type="cofactor">
    <cofactor evidence="1">
        <name>Mn(2+)</name>
        <dbReference type="ChEBI" id="CHEBI:29035"/>
    </cofactor>
</comment>
<sequence>MRENGYCKFVFIGAGSSVFTLRLIGDILKENSINGGHIALVDIDGEVLEETKEAVIHLIHFAKREFEITAHTDYKQAIPDADYVFMTIATGGYERWKQDIRICTDHGVLQSVGDTIGPGGIIRTLRTIPVILDIASAMEKVCPDAWMINYSNPEGAVCLALQKYSRIKNFGLCHGTPDTAQWLAEKVFQVDRERFSYRAAGINHFTWFTDMRIDGEDVYPELSHALNRSGMDKKEPISAELYRIYGCYPAPGDRHVGEFVPYYLKDKILKEKDYEWKNNDFKVVDGWRDQARELFDEVRMHNRGFEKLLEGSGETAANFIRSLNTGEISSEMVNVVNRGYIDNVSQDIIVELPTYIDQFGLHPQKIGRLPDAIAAQCDRLGREYLLMVEAAVSCSYEKVLQAVYLDPLSANCLYPELLLKDLIHANLDLLPEAWKEK</sequence>
<dbReference type="InterPro" id="IPR036291">
    <property type="entry name" value="NAD(P)-bd_dom_sf"/>
</dbReference>
<dbReference type="Pfam" id="PF11975">
    <property type="entry name" value="Glyco_hydro_4C"/>
    <property type="match status" value="1"/>
</dbReference>
<keyword evidence="11" id="KW-0170">Cobalt</keyword>
<keyword evidence="11" id="KW-0533">Nickel</keyword>
<evidence type="ECO:0000256" key="11">
    <source>
        <dbReference type="PIRSR" id="PIRSR601088-3"/>
    </source>
</evidence>
<keyword evidence="5 13" id="KW-0378">Hydrolase</keyword>
<keyword evidence="9 13" id="KW-0326">Glycosidase</keyword>
<evidence type="ECO:0000259" key="14">
    <source>
        <dbReference type="Pfam" id="PF11975"/>
    </source>
</evidence>
<proteinExistence type="inferred from homology"/>
<evidence type="ECO:0000256" key="2">
    <source>
        <dbReference type="ARBA" id="ARBA00010141"/>
    </source>
</evidence>
<feature type="binding site" evidence="10">
    <location>
        <position position="152"/>
    </location>
    <ligand>
        <name>substrate</name>
    </ligand>
</feature>
<dbReference type="Pfam" id="PF02056">
    <property type="entry name" value="Glyco_hydro_4"/>
    <property type="match status" value="1"/>
</dbReference>
<dbReference type="RefSeq" id="WP_138004214.1">
    <property type="nucleotide sequence ID" value="NZ_QGQD01000118.1"/>
</dbReference>
<dbReference type="SUPFAM" id="SSF51735">
    <property type="entry name" value="NAD(P)-binding Rossmann-fold domains"/>
    <property type="match status" value="1"/>
</dbReference>
<dbReference type="PRINTS" id="PR00732">
    <property type="entry name" value="GLHYDRLASE4"/>
</dbReference>
<dbReference type="EC" id="3.2.1.22" evidence="15"/>
<name>A0A4U8Q0A7_9FIRM</name>
<dbReference type="InterPro" id="IPR001088">
    <property type="entry name" value="Glyco_hydro_4"/>
</dbReference>
<protein>
    <submittedName>
        <fullName evidence="15">Alpha-galactosidase</fullName>
        <ecNumber evidence="15">3.2.1.22</ecNumber>
    </submittedName>
</protein>
<evidence type="ECO:0000256" key="1">
    <source>
        <dbReference type="ARBA" id="ARBA00001936"/>
    </source>
</evidence>
<evidence type="ECO:0000256" key="13">
    <source>
        <dbReference type="RuleBase" id="RU361152"/>
    </source>
</evidence>
<evidence type="ECO:0000256" key="6">
    <source>
        <dbReference type="ARBA" id="ARBA00023027"/>
    </source>
</evidence>
<dbReference type="Proteomes" id="UP000306509">
    <property type="component" value="Unassembled WGS sequence"/>
</dbReference>
<keyword evidence="11" id="KW-0408">Iron</keyword>
<accession>A0A4U8Q0A7</accession>
<dbReference type="InterPro" id="IPR022616">
    <property type="entry name" value="Glyco_hydro_4_C"/>
</dbReference>
<dbReference type="GO" id="GO:0004557">
    <property type="term" value="F:alpha-galactosidase activity"/>
    <property type="evidence" value="ECO:0007669"/>
    <property type="project" value="UniProtKB-EC"/>
</dbReference>
<dbReference type="GO" id="GO:0046872">
    <property type="term" value="F:metal ion binding"/>
    <property type="evidence" value="ECO:0007669"/>
    <property type="project" value="UniProtKB-KW"/>
</dbReference>
<evidence type="ECO:0000256" key="9">
    <source>
        <dbReference type="ARBA" id="ARBA00023295"/>
    </source>
</evidence>
<feature type="site" description="Increases basicity of active site Tyr" evidence="12">
    <location>
        <position position="114"/>
    </location>
</feature>
<evidence type="ECO:0000256" key="12">
    <source>
        <dbReference type="PIRSR" id="PIRSR601088-4"/>
    </source>
</evidence>
<evidence type="ECO:0000256" key="10">
    <source>
        <dbReference type="PIRSR" id="PIRSR601088-2"/>
    </source>
</evidence>
<evidence type="ECO:0000256" key="4">
    <source>
        <dbReference type="ARBA" id="ARBA00022723"/>
    </source>
</evidence>
<dbReference type="InterPro" id="IPR015955">
    <property type="entry name" value="Lactate_DH/Glyco_Ohase_4_C"/>
</dbReference>
<keyword evidence="7 11" id="KW-0464">Manganese</keyword>
<evidence type="ECO:0000256" key="7">
    <source>
        <dbReference type="ARBA" id="ARBA00023211"/>
    </source>
</evidence>
<reference evidence="15 16" key="1">
    <citation type="journal article" date="2019" name="Anaerobe">
        <title>Detection of Robinsoniella peoriensis in multiple bone samples of a trauma patient.</title>
        <authorList>
            <person name="Schrottner P."/>
            <person name="Hartwich K."/>
            <person name="Bunk B."/>
            <person name="Schober I."/>
            <person name="Helbig S."/>
            <person name="Rudolph W.W."/>
            <person name="Gunzer F."/>
        </authorList>
    </citation>
    <scope>NUCLEOTIDE SEQUENCE [LARGE SCALE GENOMIC DNA]</scope>
    <source>
        <strain evidence="15 16">DSM 106044</strain>
    </source>
</reference>
<feature type="binding site" evidence="11">
    <location>
        <position position="204"/>
    </location>
    <ligand>
        <name>Mn(2+)</name>
        <dbReference type="ChEBI" id="CHEBI:29035"/>
    </ligand>
</feature>
<feature type="domain" description="Glycosyl hydrolase family 4 C-terminal" evidence="14">
    <location>
        <begin position="200"/>
        <end position="408"/>
    </location>
</feature>
<evidence type="ECO:0000256" key="8">
    <source>
        <dbReference type="ARBA" id="ARBA00023277"/>
    </source>
</evidence>
<gene>
    <name evidence="15" type="primary">melA_4</name>
    <name evidence="15" type="ORF">DSM106044_05623</name>
</gene>
<dbReference type="Gene3D" id="3.90.1820.10">
    <property type="entry name" value="AglA-like glucosidase"/>
    <property type="match status" value="1"/>
</dbReference>
<keyword evidence="6 13" id="KW-0520">NAD</keyword>
<dbReference type="STRING" id="180332.GCA_000797495_02980"/>
<dbReference type="PANTHER" id="PTHR32092">
    <property type="entry name" value="6-PHOSPHO-BETA-GLUCOSIDASE-RELATED"/>
    <property type="match status" value="1"/>
</dbReference>
<dbReference type="AlphaFoldDB" id="A0A4U8Q0A7"/>
<comment type="cofactor">
    <cofactor evidence="13">
        <name>NAD(+)</name>
        <dbReference type="ChEBI" id="CHEBI:57540"/>
    </cofactor>
    <text evidence="13">Binds 1 NAD(+) per subunit.</text>
</comment>
<evidence type="ECO:0000256" key="5">
    <source>
        <dbReference type="ARBA" id="ARBA00022801"/>
    </source>
</evidence>
<keyword evidence="8" id="KW-0119">Carbohydrate metabolism</keyword>
<evidence type="ECO:0000313" key="15">
    <source>
        <dbReference type="EMBL" id="TLC97543.1"/>
    </source>
</evidence>
<dbReference type="GO" id="GO:0016616">
    <property type="term" value="F:oxidoreductase activity, acting on the CH-OH group of donors, NAD or NADP as acceptor"/>
    <property type="evidence" value="ECO:0007669"/>
    <property type="project" value="InterPro"/>
</dbReference>
<keyword evidence="16" id="KW-1185">Reference proteome</keyword>
<evidence type="ECO:0000256" key="3">
    <source>
        <dbReference type="ARBA" id="ARBA00011881"/>
    </source>
</evidence>
<dbReference type="PANTHER" id="PTHR32092:SF6">
    <property type="entry name" value="ALPHA-GALACTOSIDASE"/>
    <property type="match status" value="1"/>
</dbReference>
<dbReference type="GO" id="GO:0005975">
    <property type="term" value="P:carbohydrate metabolic process"/>
    <property type="evidence" value="ECO:0007669"/>
    <property type="project" value="InterPro"/>
</dbReference>